<dbReference type="InterPro" id="IPR006938">
    <property type="entry name" value="DUF624"/>
</dbReference>
<keyword evidence="1" id="KW-1133">Transmembrane helix</keyword>
<evidence type="ECO:0000256" key="1">
    <source>
        <dbReference type="SAM" id="Phobius"/>
    </source>
</evidence>
<feature type="transmembrane region" description="Helical" evidence="1">
    <location>
        <begin position="77"/>
        <end position="98"/>
    </location>
</feature>
<keyword evidence="1" id="KW-0812">Transmembrane</keyword>
<dbReference type="Proteomes" id="UP000198508">
    <property type="component" value="Unassembled WGS sequence"/>
</dbReference>
<reference evidence="3" key="1">
    <citation type="submission" date="2016-10" db="EMBL/GenBank/DDBJ databases">
        <authorList>
            <person name="Varghese N."/>
            <person name="Submissions S."/>
        </authorList>
    </citation>
    <scope>NUCLEOTIDE SEQUENCE [LARGE SCALE GENOMIC DNA]</scope>
    <source>
        <strain evidence="3">NLAE-zl-G277</strain>
    </source>
</reference>
<proteinExistence type="predicted"/>
<dbReference type="AlphaFoldDB" id="A0A1I0J480"/>
<gene>
    <name evidence="2" type="ORF">SAMN05216313_12635</name>
</gene>
<dbReference type="EMBL" id="FOIM01000026">
    <property type="protein sequence ID" value="SEU04559.1"/>
    <property type="molecule type" value="Genomic_DNA"/>
</dbReference>
<dbReference type="GeneID" id="93276116"/>
<accession>A0A1I0J480</accession>
<dbReference type="STRING" id="460384.SAMN05216313_12635"/>
<keyword evidence="1" id="KW-0472">Membrane</keyword>
<organism evidence="2 3">
    <name type="scientific">Enterocloster lavalensis</name>
    <dbReference type="NCBI Taxonomy" id="460384"/>
    <lineage>
        <taxon>Bacteria</taxon>
        <taxon>Bacillati</taxon>
        <taxon>Bacillota</taxon>
        <taxon>Clostridia</taxon>
        <taxon>Lachnospirales</taxon>
        <taxon>Lachnospiraceae</taxon>
        <taxon>Enterocloster</taxon>
    </lineage>
</organism>
<sequence>MLQGLFNYDNPVWRFIGKLGDLIILNVLWIVCSIPIFTIGASTTAVYYVTLKMVRDEEDSTIKSFFRSFKSNFKQATAIWLILLAAGAVLAFDFWFFTTGQMNLSGNVKTVMMAIFGGFLLILSFIFTYVFPLQARFYNPVKRTLFNAFFMSIRHLIQTIGILATDVLIAFGSYMALFYMPQAALLMMLFGMPLVAFVNSYFLASIFKRYMPKEDTERGNGMRPLFEDEDEETLAAIRSLKGEDAEK</sequence>
<evidence type="ECO:0000313" key="3">
    <source>
        <dbReference type="Proteomes" id="UP000198508"/>
    </source>
</evidence>
<dbReference type="Pfam" id="PF04854">
    <property type="entry name" value="DUF624"/>
    <property type="match status" value="1"/>
</dbReference>
<evidence type="ECO:0000313" key="2">
    <source>
        <dbReference type="EMBL" id="SEU04559.1"/>
    </source>
</evidence>
<feature type="transmembrane region" description="Helical" evidence="1">
    <location>
        <begin position="110"/>
        <end position="135"/>
    </location>
</feature>
<protein>
    <submittedName>
        <fullName evidence="2">Uncharacterized membrane protein YesL</fullName>
    </submittedName>
</protein>
<feature type="transmembrane region" description="Helical" evidence="1">
    <location>
        <begin position="183"/>
        <end position="204"/>
    </location>
</feature>
<feature type="transmembrane region" description="Helical" evidence="1">
    <location>
        <begin position="156"/>
        <end position="177"/>
    </location>
</feature>
<feature type="transmembrane region" description="Helical" evidence="1">
    <location>
        <begin position="23"/>
        <end position="49"/>
    </location>
</feature>
<keyword evidence="3" id="KW-1185">Reference proteome</keyword>
<dbReference type="RefSeq" id="WP_007717243.1">
    <property type="nucleotide sequence ID" value="NZ_CAJJSN010000013.1"/>
</dbReference>
<name>A0A1I0J480_9FIRM</name>